<reference evidence="3" key="1">
    <citation type="journal article" date="2019" name="Int. J. Syst. Evol. Microbiol.">
        <title>The Global Catalogue of Microorganisms (GCM) 10K type strain sequencing project: providing services to taxonomists for standard genome sequencing and annotation.</title>
        <authorList>
            <consortium name="The Broad Institute Genomics Platform"/>
            <consortium name="The Broad Institute Genome Sequencing Center for Infectious Disease"/>
            <person name="Wu L."/>
            <person name="Ma J."/>
        </authorList>
    </citation>
    <scope>NUCLEOTIDE SEQUENCE [LARGE SCALE GENOMIC DNA]</scope>
    <source>
        <strain evidence="3">CECT 7297</strain>
    </source>
</reference>
<dbReference type="Proteomes" id="UP001595798">
    <property type="component" value="Unassembled WGS sequence"/>
</dbReference>
<evidence type="ECO:0000256" key="1">
    <source>
        <dbReference type="SAM" id="SignalP"/>
    </source>
</evidence>
<evidence type="ECO:0000313" key="3">
    <source>
        <dbReference type="Proteomes" id="UP001595798"/>
    </source>
</evidence>
<dbReference type="RefSeq" id="WP_379884516.1">
    <property type="nucleotide sequence ID" value="NZ_JBHSDI010000001.1"/>
</dbReference>
<dbReference type="EMBL" id="JBHSDI010000001">
    <property type="protein sequence ID" value="MFC4257413.1"/>
    <property type="molecule type" value="Genomic_DNA"/>
</dbReference>
<keyword evidence="3" id="KW-1185">Reference proteome</keyword>
<accession>A0ABV8QDK3</accession>
<evidence type="ECO:0008006" key="4">
    <source>
        <dbReference type="Google" id="ProtNLM"/>
    </source>
</evidence>
<comment type="caution">
    <text evidence="2">The sequence shown here is derived from an EMBL/GenBank/DDBJ whole genome shotgun (WGS) entry which is preliminary data.</text>
</comment>
<proteinExistence type="predicted"/>
<dbReference type="SUPFAM" id="SSF53850">
    <property type="entry name" value="Periplasmic binding protein-like II"/>
    <property type="match status" value="1"/>
</dbReference>
<evidence type="ECO:0000313" key="2">
    <source>
        <dbReference type="EMBL" id="MFC4257413.1"/>
    </source>
</evidence>
<protein>
    <recommendedName>
        <fullName evidence="4">Solute-binding protein family 3/N-terminal domain-containing protein</fullName>
    </recommendedName>
</protein>
<organism evidence="2 3">
    <name type="scientific">Marinobacter lacisalsi</name>
    <dbReference type="NCBI Taxonomy" id="475979"/>
    <lineage>
        <taxon>Bacteria</taxon>
        <taxon>Pseudomonadati</taxon>
        <taxon>Pseudomonadota</taxon>
        <taxon>Gammaproteobacteria</taxon>
        <taxon>Pseudomonadales</taxon>
        <taxon>Marinobacteraceae</taxon>
        <taxon>Marinobacter</taxon>
    </lineage>
</organism>
<name>A0ABV8QDK3_9GAMM</name>
<feature type="signal peptide" evidence="1">
    <location>
        <begin position="1"/>
        <end position="20"/>
    </location>
</feature>
<feature type="chain" id="PRO_5047264074" description="Solute-binding protein family 3/N-terminal domain-containing protein" evidence="1">
    <location>
        <begin position="21"/>
        <end position="243"/>
    </location>
</feature>
<gene>
    <name evidence="2" type="ORF">ACFOZ5_00045</name>
</gene>
<keyword evidence="1" id="KW-0732">Signal</keyword>
<sequence length="243" mass="26959">MGCRALLIIFLLASPATAHASPPDSPLRFAIIDDVPSTHLAAHLLSVAYEDLSLSITTEKLPSRRALLTADMGEVDGDLFRIASVGDQYPNLVGVPYPLLEGQLDAVTGNPDLIGLQSLDEIDTTRLRVTVRRGVIIAEQTAEALDMVPVRADRYDQMRALLEWQRVDLALVSDIEGFSPLHDPSWDPFYVFPEPAARFQLFHYLHRQHAELVVPLAAALEKLDRSGERAQITSRYQTLPNEL</sequence>